<protein>
    <recommendedName>
        <fullName evidence="5">Right handed beta helix domain-containing protein</fullName>
    </recommendedName>
</protein>
<evidence type="ECO:0000256" key="2">
    <source>
        <dbReference type="SAM" id="SignalP"/>
    </source>
</evidence>
<dbReference type="Gene3D" id="2.160.20.10">
    <property type="entry name" value="Single-stranded right-handed beta-helix, Pectin lyase-like"/>
    <property type="match status" value="1"/>
</dbReference>
<feature type="chain" id="PRO_5039462669" description="Right handed beta helix domain-containing protein" evidence="2">
    <location>
        <begin position="26"/>
        <end position="583"/>
    </location>
</feature>
<dbReference type="OrthoDB" id="7057063at2"/>
<dbReference type="InterPro" id="IPR006626">
    <property type="entry name" value="PbH1"/>
</dbReference>
<dbReference type="AlphaFoldDB" id="H0QUP0"/>
<dbReference type="eggNOG" id="ENOG5033IRM">
    <property type="taxonomic scope" value="Bacteria"/>
</dbReference>
<organism evidence="3 4">
    <name type="scientific">Gordonia effusa NBRC 100432</name>
    <dbReference type="NCBI Taxonomy" id="1077974"/>
    <lineage>
        <taxon>Bacteria</taxon>
        <taxon>Bacillati</taxon>
        <taxon>Actinomycetota</taxon>
        <taxon>Actinomycetes</taxon>
        <taxon>Mycobacteriales</taxon>
        <taxon>Gordoniaceae</taxon>
        <taxon>Gordonia</taxon>
    </lineage>
</organism>
<accession>H0QUP0</accession>
<dbReference type="InterPro" id="IPR012334">
    <property type="entry name" value="Pectin_lyas_fold"/>
</dbReference>
<proteinExistence type="predicted"/>
<feature type="compositionally biased region" description="Pro residues" evidence="1">
    <location>
        <begin position="574"/>
        <end position="583"/>
    </location>
</feature>
<reference evidence="3 4" key="1">
    <citation type="submission" date="2011-12" db="EMBL/GenBank/DDBJ databases">
        <title>Whole genome shotgun sequence of Gordonia effusa NBRC 100432.</title>
        <authorList>
            <person name="Yoshida I."/>
            <person name="Takarada H."/>
            <person name="Hosoyama A."/>
            <person name="Tsuchikane K."/>
            <person name="Katsumata H."/>
            <person name="Yamazaki S."/>
            <person name="Fujita N."/>
        </authorList>
    </citation>
    <scope>NUCLEOTIDE SEQUENCE [LARGE SCALE GENOMIC DNA]</scope>
    <source>
        <strain evidence="3 4">NBRC 100432</strain>
    </source>
</reference>
<dbReference type="SUPFAM" id="SSF51126">
    <property type="entry name" value="Pectin lyase-like"/>
    <property type="match status" value="1"/>
</dbReference>
<keyword evidence="2" id="KW-0732">Signal</keyword>
<feature type="signal peptide" evidence="2">
    <location>
        <begin position="1"/>
        <end position="25"/>
    </location>
</feature>
<evidence type="ECO:0000313" key="3">
    <source>
        <dbReference type="EMBL" id="GAB16541.1"/>
    </source>
</evidence>
<dbReference type="RefSeq" id="WP_007315879.1">
    <property type="nucleotide sequence ID" value="NZ_BAEH01000004.1"/>
</dbReference>
<dbReference type="InterPro" id="IPR011050">
    <property type="entry name" value="Pectin_lyase_fold/virulence"/>
</dbReference>
<feature type="region of interest" description="Disordered" evidence="1">
    <location>
        <begin position="555"/>
        <end position="583"/>
    </location>
</feature>
<keyword evidence="4" id="KW-1185">Reference proteome</keyword>
<evidence type="ECO:0008006" key="5">
    <source>
        <dbReference type="Google" id="ProtNLM"/>
    </source>
</evidence>
<dbReference type="EMBL" id="BAEH01000004">
    <property type="protein sequence ID" value="GAB16541.1"/>
    <property type="molecule type" value="Genomic_DNA"/>
</dbReference>
<sequence length="583" mass="60507">MRIISFVGSSSALCLAAMIALPGVAAGAPTPAAAPSVWHVKAGATAGGNGTVRAPFNSLAVVERVSKPGDTVIVDPAAQRTAPLDGGIRLKRGQRLIGGGSSVLGASPTSALPRLTNTTTGSGDAVTLADGVEVRNLVIERPHRSAIYGHDATDVSITGNDVSQTNIRCHDGFIIGPFQIPASIAVRRAIAPLPNYIVLNNGWAAIMLDHTRARGTVSVRDNRVHDTACGDGIDVRTFGSSAITATIENNHLSRINVGIAKLSVLALGLQSKGTSSLTATLRGNTQVDIADPTRSPLNKMADSEGVFLNPADYSRLRVAVDRNTFRRGDGNFSANGLEYVTTTGSPRSSVTVTDSTFDDVTGDVIESYNLSPDGAHHELTLTRVRATRSHFPAAILNPIVPVNLGSCLVATGFGRHSKTSLSVRDSRFAGCAADGIGIVSYTPRDGRSSTATMRFDIARTRVDGAAAHGINVVSVGDPRSIAGRVERTAITGSSTSSVNVENYGAPTYSAFDFGGGALGSSGQNCLNTARDGLAVTATTADVSLRRNWWGRPTRPAANSIRSTGADIDTADPLTLPPPGLGCR</sequence>
<comment type="caution">
    <text evidence="3">The sequence shown here is derived from an EMBL/GenBank/DDBJ whole genome shotgun (WGS) entry which is preliminary data.</text>
</comment>
<dbReference type="SMART" id="SM00710">
    <property type="entry name" value="PbH1"/>
    <property type="match status" value="8"/>
</dbReference>
<gene>
    <name evidence="3" type="ORF">GOEFS_004_00560</name>
</gene>
<dbReference type="Proteomes" id="UP000035034">
    <property type="component" value="Unassembled WGS sequence"/>
</dbReference>
<evidence type="ECO:0000313" key="4">
    <source>
        <dbReference type="Proteomes" id="UP000035034"/>
    </source>
</evidence>
<dbReference type="STRING" id="1077974.GOEFS_004_00560"/>
<evidence type="ECO:0000256" key="1">
    <source>
        <dbReference type="SAM" id="MobiDB-lite"/>
    </source>
</evidence>
<name>H0QUP0_9ACTN</name>